<proteinExistence type="predicted"/>
<gene>
    <name evidence="2" type="ORF">ETAA8_54460</name>
</gene>
<evidence type="ECO:0000313" key="2">
    <source>
        <dbReference type="EMBL" id="QDU30326.1"/>
    </source>
</evidence>
<keyword evidence="1" id="KW-1133">Transmembrane helix</keyword>
<dbReference type="OrthoDB" id="5827998at2"/>
<keyword evidence="1" id="KW-0812">Transmembrane</keyword>
<dbReference type="AlphaFoldDB" id="A0A517YJC6"/>
<organism evidence="2 3">
    <name type="scientific">Anatilimnocola aggregata</name>
    <dbReference type="NCBI Taxonomy" id="2528021"/>
    <lineage>
        <taxon>Bacteria</taxon>
        <taxon>Pseudomonadati</taxon>
        <taxon>Planctomycetota</taxon>
        <taxon>Planctomycetia</taxon>
        <taxon>Pirellulales</taxon>
        <taxon>Pirellulaceae</taxon>
        <taxon>Anatilimnocola</taxon>
    </lineage>
</organism>
<sequence length="121" mass="13663">MSDIELVVKRCKRLESLLTEHFGADGRGLHEKISSVERELTPALVKRLRFIASVRNKLVHEADADKLQDRRAYLEACDKSELELKKLAGVPTGLSWPRTLQTIAFILLLIGLVIILFAIRS</sequence>
<evidence type="ECO:0000313" key="3">
    <source>
        <dbReference type="Proteomes" id="UP000315017"/>
    </source>
</evidence>
<evidence type="ECO:0008006" key="4">
    <source>
        <dbReference type="Google" id="ProtNLM"/>
    </source>
</evidence>
<keyword evidence="3" id="KW-1185">Reference proteome</keyword>
<reference evidence="2 3" key="1">
    <citation type="submission" date="2019-02" db="EMBL/GenBank/DDBJ databases">
        <title>Deep-cultivation of Planctomycetes and their phenomic and genomic characterization uncovers novel biology.</title>
        <authorList>
            <person name="Wiegand S."/>
            <person name="Jogler M."/>
            <person name="Boedeker C."/>
            <person name="Pinto D."/>
            <person name="Vollmers J."/>
            <person name="Rivas-Marin E."/>
            <person name="Kohn T."/>
            <person name="Peeters S.H."/>
            <person name="Heuer A."/>
            <person name="Rast P."/>
            <person name="Oberbeckmann S."/>
            <person name="Bunk B."/>
            <person name="Jeske O."/>
            <person name="Meyerdierks A."/>
            <person name="Storesund J.E."/>
            <person name="Kallscheuer N."/>
            <person name="Luecker S."/>
            <person name="Lage O.M."/>
            <person name="Pohl T."/>
            <person name="Merkel B.J."/>
            <person name="Hornburger P."/>
            <person name="Mueller R.-W."/>
            <person name="Bruemmer F."/>
            <person name="Labrenz M."/>
            <person name="Spormann A.M."/>
            <person name="Op den Camp H."/>
            <person name="Overmann J."/>
            <person name="Amann R."/>
            <person name="Jetten M.S.M."/>
            <person name="Mascher T."/>
            <person name="Medema M.H."/>
            <person name="Devos D.P."/>
            <person name="Kaster A.-K."/>
            <person name="Ovreas L."/>
            <person name="Rohde M."/>
            <person name="Galperin M.Y."/>
            <person name="Jogler C."/>
        </authorList>
    </citation>
    <scope>NUCLEOTIDE SEQUENCE [LARGE SCALE GENOMIC DNA]</scope>
    <source>
        <strain evidence="2 3">ETA_A8</strain>
    </source>
</reference>
<accession>A0A517YJC6</accession>
<keyword evidence="1" id="KW-0472">Membrane</keyword>
<protein>
    <recommendedName>
        <fullName evidence="4">DUF4145 domain-containing protein</fullName>
    </recommendedName>
</protein>
<dbReference type="RefSeq" id="WP_145095597.1">
    <property type="nucleotide sequence ID" value="NZ_CP036274.1"/>
</dbReference>
<feature type="transmembrane region" description="Helical" evidence="1">
    <location>
        <begin position="100"/>
        <end position="119"/>
    </location>
</feature>
<name>A0A517YJC6_9BACT</name>
<dbReference type="EMBL" id="CP036274">
    <property type="protein sequence ID" value="QDU30326.1"/>
    <property type="molecule type" value="Genomic_DNA"/>
</dbReference>
<dbReference type="Proteomes" id="UP000315017">
    <property type="component" value="Chromosome"/>
</dbReference>
<dbReference type="KEGG" id="aagg:ETAA8_54460"/>
<evidence type="ECO:0000256" key="1">
    <source>
        <dbReference type="SAM" id="Phobius"/>
    </source>
</evidence>